<evidence type="ECO:0000313" key="1">
    <source>
        <dbReference type="EMBL" id="MCI89502.1"/>
    </source>
</evidence>
<proteinExistence type="predicted"/>
<comment type="caution">
    <text evidence="1">The sequence shown here is derived from an EMBL/GenBank/DDBJ whole genome shotgun (WGS) entry which is preliminary data.</text>
</comment>
<dbReference type="Proteomes" id="UP000265520">
    <property type="component" value="Unassembled WGS sequence"/>
</dbReference>
<feature type="non-terminal residue" evidence="1">
    <location>
        <position position="1"/>
    </location>
</feature>
<protein>
    <submittedName>
        <fullName evidence="1">Uncharacterized protein</fullName>
    </submittedName>
</protein>
<keyword evidence="2" id="KW-1185">Reference proteome</keyword>
<feature type="non-terminal residue" evidence="1">
    <location>
        <position position="70"/>
    </location>
</feature>
<reference evidence="1 2" key="1">
    <citation type="journal article" date="2018" name="Front. Plant Sci.">
        <title>Red Clover (Trifolium pratense) and Zigzag Clover (T. medium) - A Picture of Genomic Similarities and Differences.</title>
        <authorList>
            <person name="Dluhosova J."/>
            <person name="Istvanek J."/>
            <person name="Nedelnik J."/>
            <person name="Repkova J."/>
        </authorList>
    </citation>
    <scope>NUCLEOTIDE SEQUENCE [LARGE SCALE GENOMIC DNA]</scope>
    <source>
        <strain evidence="2">cv. 10/8</strain>
        <tissue evidence="1">Leaf</tissue>
    </source>
</reference>
<dbReference type="AlphaFoldDB" id="A0A392VPX3"/>
<accession>A0A392VPX3</accession>
<organism evidence="1 2">
    <name type="scientific">Trifolium medium</name>
    <dbReference type="NCBI Taxonomy" id="97028"/>
    <lineage>
        <taxon>Eukaryota</taxon>
        <taxon>Viridiplantae</taxon>
        <taxon>Streptophyta</taxon>
        <taxon>Embryophyta</taxon>
        <taxon>Tracheophyta</taxon>
        <taxon>Spermatophyta</taxon>
        <taxon>Magnoliopsida</taxon>
        <taxon>eudicotyledons</taxon>
        <taxon>Gunneridae</taxon>
        <taxon>Pentapetalae</taxon>
        <taxon>rosids</taxon>
        <taxon>fabids</taxon>
        <taxon>Fabales</taxon>
        <taxon>Fabaceae</taxon>
        <taxon>Papilionoideae</taxon>
        <taxon>50 kb inversion clade</taxon>
        <taxon>NPAAA clade</taxon>
        <taxon>Hologalegina</taxon>
        <taxon>IRL clade</taxon>
        <taxon>Trifolieae</taxon>
        <taxon>Trifolium</taxon>
    </lineage>
</organism>
<evidence type="ECO:0000313" key="2">
    <source>
        <dbReference type="Proteomes" id="UP000265520"/>
    </source>
</evidence>
<sequence length="70" mass="7537">VKLVGLSQNPRIVGGKRFFRSTDLITPGAEEGTMNLVGLPKNPMVVGGNIFMRAEGIPRDEEEDVQLAGL</sequence>
<name>A0A392VPX3_9FABA</name>
<dbReference type="EMBL" id="LXQA011220833">
    <property type="protein sequence ID" value="MCI89502.1"/>
    <property type="molecule type" value="Genomic_DNA"/>
</dbReference>